<dbReference type="PROSITE" id="PS50013">
    <property type="entry name" value="CHROMO_2"/>
    <property type="match status" value="1"/>
</dbReference>
<feature type="domain" description="Chromo" evidence="1">
    <location>
        <begin position="1"/>
        <end position="31"/>
    </location>
</feature>
<sequence>WKGYPVEEATWESEDNVKNSPKLVVTFHLKHPDAVKSKCVAGSIIPVINSSDFLEWRQKNIRPSVIEDDHTREGVMSRVPQTNHFSCLNVKSKSKHPRHVTQPCLPFTYIATQHHPVTSSHISTSSSPIHSTHISPFSSPITVPIDLP</sequence>
<dbReference type="STRING" id="1314800.A0A1B7MGQ4"/>
<reference evidence="2 3" key="1">
    <citation type="submission" date="2016-06" db="EMBL/GenBank/DDBJ databases">
        <title>Comparative genomics of the ectomycorrhizal sister species Rhizopogon vinicolor and Rhizopogon vesiculosus (Basidiomycota: Boletales) reveals a divergence of the mating type B locus.</title>
        <authorList>
            <consortium name="DOE Joint Genome Institute"/>
            <person name="Mujic A.B."/>
            <person name="Kuo A."/>
            <person name="Tritt A."/>
            <person name="Lipzen A."/>
            <person name="Chen C."/>
            <person name="Johnson J."/>
            <person name="Sharma A."/>
            <person name="Barry K."/>
            <person name="Grigoriev I.V."/>
            <person name="Spatafora J.W."/>
        </authorList>
    </citation>
    <scope>NUCLEOTIDE SEQUENCE [LARGE SCALE GENOMIC DNA]</scope>
    <source>
        <strain evidence="2 3">AM-OR11-026</strain>
    </source>
</reference>
<evidence type="ECO:0000313" key="3">
    <source>
        <dbReference type="Proteomes" id="UP000092154"/>
    </source>
</evidence>
<proteinExistence type="predicted"/>
<evidence type="ECO:0000259" key="1">
    <source>
        <dbReference type="PROSITE" id="PS50013"/>
    </source>
</evidence>
<dbReference type="InterPro" id="IPR023780">
    <property type="entry name" value="Chromo_domain"/>
</dbReference>
<dbReference type="Pfam" id="PF00385">
    <property type="entry name" value="Chromo"/>
    <property type="match status" value="1"/>
</dbReference>
<dbReference type="InterPro" id="IPR000953">
    <property type="entry name" value="Chromo/chromo_shadow_dom"/>
</dbReference>
<dbReference type="GO" id="GO:0006338">
    <property type="term" value="P:chromatin remodeling"/>
    <property type="evidence" value="ECO:0007669"/>
    <property type="project" value="UniProtKB-ARBA"/>
</dbReference>
<dbReference type="Proteomes" id="UP000092154">
    <property type="component" value="Unassembled WGS sequence"/>
</dbReference>
<dbReference type="SUPFAM" id="SSF54160">
    <property type="entry name" value="Chromo domain-like"/>
    <property type="match status" value="1"/>
</dbReference>
<evidence type="ECO:0000313" key="2">
    <source>
        <dbReference type="EMBL" id="OAX31769.1"/>
    </source>
</evidence>
<dbReference type="InParanoid" id="A0A1B7MGQ4"/>
<dbReference type="InterPro" id="IPR016197">
    <property type="entry name" value="Chromo-like_dom_sf"/>
</dbReference>
<feature type="non-terminal residue" evidence="2">
    <location>
        <position position="1"/>
    </location>
</feature>
<dbReference type="OrthoDB" id="2679407at2759"/>
<dbReference type="AlphaFoldDB" id="A0A1B7MGQ4"/>
<accession>A0A1B7MGQ4</accession>
<dbReference type="Gene3D" id="2.40.50.40">
    <property type="match status" value="1"/>
</dbReference>
<dbReference type="EMBL" id="KV449251">
    <property type="protein sequence ID" value="OAX31769.1"/>
    <property type="molecule type" value="Genomic_DNA"/>
</dbReference>
<name>A0A1B7MGQ4_9AGAM</name>
<protein>
    <recommendedName>
        <fullName evidence="1">Chromo domain-containing protein</fullName>
    </recommendedName>
</protein>
<organism evidence="2 3">
    <name type="scientific">Rhizopogon vinicolor AM-OR11-026</name>
    <dbReference type="NCBI Taxonomy" id="1314800"/>
    <lineage>
        <taxon>Eukaryota</taxon>
        <taxon>Fungi</taxon>
        <taxon>Dikarya</taxon>
        <taxon>Basidiomycota</taxon>
        <taxon>Agaricomycotina</taxon>
        <taxon>Agaricomycetes</taxon>
        <taxon>Agaricomycetidae</taxon>
        <taxon>Boletales</taxon>
        <taxon>Suillineae</taxon>
        <taxon>Rhizopogonaceae</taxon>
        <taxon>Rhizopogon</taxon>
    </lineage>
</organism>
<gene>
    <name evidence="2" type="ORF">K503DRAFT_703177</name>
</gene>
<keyword evidence="3" id="KW-1185">Reference proteome</keyword>